<evidence type="ECO:0000259" key="12">
    <source>
        <dbReference type="SMART" id="SM01365"/>
    </source>
</evidence>
<dbReference type="InterPro" id="IPR013531">
    <property type="entry name" value="Mcrtin_ACTH_cent"/>
</dbReference>
<reference evidence="13" key="1">
    <citation type="journal article" date="2012" name="BMC Genomics">
        <title>Efficient assembly and annotation of the transcriptome of catfish by RNA-Seq analysis of a doubled haploid homozygote.</title>
        <authorList>
            <person name="Liu S."/>
            <person name="Zhang Y."/>
            <person name="Zhou Z."/>
            <person name="Waldbieser G."/>
            <person name="Sun F."/>
            <person name="Lu J."/>
            <person name="Zhang J."/>
            <person name="Jiang Y."/>
            <person name="Zhang H."/>
            <person name="Wang X."/>
            <person name="Rajendran K.V."/>
            <person name="Khoo L."/>
            <person name="Kucuktas H."/>
            <person name="Peatman E."/>
            <person name="Liu Z."/>
        </authorList>
    </citation>
    <scope>NUCLEOTIDE SEQUENCE</scope>
    <source>
        <tissue evidence="13">Mixed</tissue>
    </source>
</reference>
<dbReference type="GO" id="GO:0007218">
    <property type="term" value="P:neuropeptide signaling pathway"/>
    <property type="evidence" value="ECO:0007669"/>
    <property type="project" value="UniProtKB-KW"/>
</dbReference>
<feature type="compositionally biased region" description="Basic and acidic residues" evidence="9">
    <location>
        <begin position="112"/>
        <end position="126"/>
    </location>
</feature>
<dbReference type="Pfam" id="PF00976">
    <property type="entry name" value="ACTH_domain"/>
    <property type="match status" value="2"/>
</dbReference>
<feature type="compositionally biased region" description="Polar residues" evidence="9">
    <location>
        <begin position="177"/>
        <end position="186"/>
    </location>
</feature>
<evidence type="ECO:0000256" key="4">
    <source>
        <dbReference type="ARBA" id="ARBA00005832"/>
    </source>
</evidence>
<evidence type="ECO:0000256" key="10">
    <source>
        <dbReference type="SAM" id="SignalP"/>
    </source>
</evidence>
<dbReference type="EMBL" id="JT412468">
    <property type="protein sequence ID" value="AHH39860.1"/>
    <property type="molecule type" value="mRNA"/>
</dbReference>
<keyword evidence="6" id="KW-0165">Cleavage on pair of basic residues</keyword>
<organism evidence="13">
    <name type="scientific">Ictalurus punctatus</name>
    <name type="common">Channel catfish</name>
    <name type="synonym">Silurus punctatus</name>
    <dbReference type="NCBI Taxonomy" id="7998"/>
    <lineage>
        <taxon>Eukaryota</taxon>
        <taxon>Metazoa</taxon>
        <taxon>Chordata</taxon>
        <taxon>Craniata</taxon>
        <taxon>Vertebrata</taxon>
        <taxon>Euteleostomi</taxon>
        <taxon>Actinopterygii</taxon>
        <taxon>Neopterygii</taxon>
        <taxon>Teleostei</taxon>
        <taxon>Ostariophysi</taxon>
        <taxon>Siluriformes</taxon>
        <taxon>Ictaluridae</taxon>
        <taxon>Ictalurus</taxon>
    </lineage>
</organism>
<keyword evidence="10" id="KW-0732">Signal</keyword>
<dbReference type="PANTHER" id="PTHR11416:SF7">
    <property type="entry name" value="PRO-OPIOMELANOCORTIN"/>
    <property type="match status" value="1"/>
</dbReference>
<keyword evidence="7" id="KW-0372">Hormone</keyword>
<keyword evidence="5" id="KW-0964">Secreted</keyword>
<sequence>MKMRCLSWLSAALALCVCGSEVDGRCWDLADCNGLGSRDKIIECIWQCRLKQLVSDTESLLLNQQRGSEEDEEDEEEEEEEEEEDSLSLGILLSSLAPSDASREQPPSTRPQRSEERPPYAMEHFRWGKPMSRKRRPVKVHTAVSTDDEGHEEPSTETSFPSLDRRQLENGEESEQKTNANAKSTTKYRITHFRWSAPPAAKRYGGFMKPGSERSHRPLLTLLRNIIAKNGQ</sequence>
<evidence type="ECO:0000259" key="11">
    <source>
        <dbReference type="SMART" id="SM01363"/>
    </source>
</evidence>
<protein>
    <submittedName>
        <fullName evidence="13">Pro-opiomelanocortin B</fullName>
    </submittedName>
</protein>
<feature type="compositionally biased region" description="Acidic residues" evidence="9">
    <location>
        <begin position="69"/>
        <end position="86"/>
    </location>
</feature>
<dbReference type="GO" id="GO:0005184">
    <property type="term" value="F:neuropeptide hormone activity"/>
    <property type="evidence" value="ECO:0007669"/>
    <property type="project" value="TreeGrafter"/>
</dbReference>
<dbReference type="InterPro" id="IPR001941">
    <property type="entry name" value="PMOC"/>
</dbReference>
<accession>W5UDB6</accession>
<dbReference type="GO" id="GO:0005576">
    <property type="term" value="C:extracellular region"/>
    <property type="evidence" value="ECO:0007669"/>
    <property type="project" value="UniProtKB-SubCell"/>
</dbReference>
<dbReference type="SMART" id="SM01365">
    <property type="entry name" value="Op_neuropeptide"/>
    <property type="match status" value="1"/>
</dbReference>
<name>W5UDB6_ICTPU</name>
<comment type="function">
    <text evidence="1">Stimulates the adrenal glands to release cortisol.</text>
</comment>
<dbReference type="InterPro" id="IPR050878">
    <property type="entry name" value="POMC-derived_peptides"/>
</dbReference>
<feature type="compositionally biased region" description="Low complexity" evidence="9">
    <location>
        <begin position="87"/>
        <end position="99"/>
    </location>
</feature>
<evidence type="ECO:0000256" key="1">
    <source>
        <dbReference type="ARBA" id="ARBA00002965"/>
    </source>
</evidence>
<evidence type="ECO:0000256" key="8">
    <source>
        <dbReference type="ARBA" id="ARBA00023205"/>
    </source>
</evidence>
<feature type="region of interest" description="Disordered" evidence="9">
    <location>
        <begin position="61"/>
        <end position="186"/>
    </location>
</feature>
<evidence type="ECO:0000313" key="13">
    <source>
        <dbReference type="EMBL" id="AHH39860.1"/>
    </source>
</evidence>
<comment type="function">
    <text evidence="2">Endogenous opiate.</text>
</comment>
<evidence type="ECO:0000256" key="2">
    <source>
        <dbReference type="ARBA" id="ARBA00003192"/>
    </source>
</evidence>
<feature type="domain" description="Opiodes neuropeptide" evidence="12">
    <location>
        <begin position="204"/>
        <end position="232"/>
    </location>
</feature>
<keyword evidence="8" id="KW-0257">Endorphin</keyword>
<gene>
    <name evidence="13" type="primary">pomcb</name>
</gene>
<evidence type="ECO:0000256" key="7">
    <source>
        <dbReference type="ARBA" id="ARBA00022702"/>
    </source>
</evidence>
<comment type="subcellular location">
    <subcellularLocation>
        <location evidence="3">Secreted</location>
    </subcellularLocation>
</comment>
<feature type="domain" description="Pro-opiomelanocortin/corticotropin ACTH central region" evidence="11">
    <location>
        <begin position="119"/>
        <end position="158"/>
    </location>
</feature>
<feature type="signal peptide" evidence="10">
    <location>
        <begin position="1"/>
        <end position="24"/>
    </location>
</feature>
<evidence type="ECO:0000256" key="9">
    <source>
        <dbReference type="SAM" id="MobiDB-lite"/>
    </source>
</evidence>
<dbReference type="PANTHER" id="PTHR11416">
    <property type="entry name" value="PRO-OPIOMELANOCORTIN"/>
    <property type="match status" value="1"/>
</dbReference>
<evidence type="ECO:0000256" key="5">
    <source>
        <dbReference type="ARBA" id="ARBA00022525"/>
    </source>
</evidence>
<proteinExistence type="evidence at transcript level"/>
<comment type="similarity">
    <text evidence="4">Belongs to the POMC family.</text>
</comment>
<dbReference type="PRINTS" id="PR00383">
    <property type="entry name" value="MELANOCORTIN"/>
</dbReference>
<dbReference type="Pfam" id="PF08035">
    <property type="entry name" value="Op_neuropeptide"/>
    <property type="match status" value="1"/>
</dbReference>
<dbReference type="SMART" id="SM01363">
    <property type="entry name" value="ACTH_domain"/>
    <property type="match status" value="1"/>
</dbReference>
<evidence type="ECO:0000256" key="3">
    <source>
        <dbReference type="ARBA" id="ARBA00004613"/>
    </source>
</evidence>
<dbReference type="InterPro" id="IPR013532">
    <property type="entry name" value="Opioid_neuropept"/>
</dbReference>
<evidence type="ECO:0000256" key="6">
    <source>
        <dbReference type="ARBA" id="ARBA00022685"/>
    </source>
</evidence>
<dbReference type="AlphaFoldDB" id="W5UDB6"/>
<feature type="chain" id="PRO_5004872315" evidence="10">
    <location>
        <begin position="25"/>
        <end position="232"/>
    </location>
</feature>